<dbReference type="EMBL" id="JABEBT010000048">
    <property type="protein sequence ID" value="KAF7634965.1"/>
    <property type="molecule type" value="Genomic_DNA"/>
</dbReference>
<proteinExistence type="predicted"/>
<comment type="caution">
    <text evidence="1">The sequence shown here is derived from an EMBL/GenBank/DDBJ whole genome shotgun (WGS) entry which is preliminary data.</text>
</comment>
<keyword evidence="2" id="KW-1185">Reference proteome</keyword>
<dbReference type="AlphaFoldDB" id="A0A8S9ZNU6"/>
<organism evidence="1 2">
    <name type="scientific">Meloidogyne graminicola</name>
    <dbReference type="NCBI Taxonomy" id="189291"/>
    <lineage>
        <taxon>Eukaryota</taxon>
        <taxon>Metazoa</taxon>
        <taxon>Ecdysozoa</taxon>
        <taxon>Nematoda</taxon>
        <taxon>Chromadorea</taxon>
        <taxon>Rhabditida</taxon>
        <taxon>Tylenchina</taxon>
        <taxon>Tylenchomorpha</taxon>
        <taxon>Tylenchoidea</taxon>
        <taxon>Meloidogynidae</taxon>
        <taxon>Meloidogyninae</taxon>
        <taxon>Meloidogyne</taxon>
    </lineage>
</organism>
<protein>
    <submittedName>
        <fullName evidence="1">Uncharacterized protein</fullName>
    </submittedName>
</protein>
<evidence type="ECO:0000313" key="1">
    <source>
        <dbReference type="EMBL" id="KAF7634965.1"/>
    </source>
</evidence>
<name>A0A8S9ZNU6_9BILA</name>
<reference evidence="1" key="1">
    <citation type="journal article" date="2020" name="Ecol. Evol.">
        <title>Genome structure and content of the rice root-knot nematode (Meloidogyne graminicola).</title>
        <authorList>
            <person name="Phan N.T."/>
            <person name="Danchin E.G.J."/>
            <person name="Klopp C."/>
            <person name="Perfus-Barbeoch L."/>
            <person name="Kozlowski D.K."/>
            <person name="Koutsovoulos G.D."/>
            <person name="Lopez-Roques C."/>
            <person name="Bouchez O."/>
            <person name="Zahm M."/>
            <person name="Besnard G."/>
            <person name="Bellafiore S."/>
        </authorList>
    </citation>
    <scope>NUCLEOTIDE SEQUENCE</scope>
    <source>
        <strain evidence="1">VN-18</strain>
    </source>
</reference>
<accession>A0A8S9ZNU6</accession>
<gene>
    <name evidence="1" type="ORF">Mgra_00005564</name>
</gene>
<dbReference type="Proteomes" id="UP000605970">
    <property type="component" value="Unassembled WGS sequence"/>
</dbReference>
<sequence length="99" mass="11981">MEIKNRIKFKILIFFILFDFNNAAVHWERIFLLRGLNWNCLDYIGEITTSKIIYIFIGKKYKKKDGEQYFIAINEYKIRHLFKQLKPSILKEFLAISNT</sequence>
<evidence type="ECO:0000313" key="2">
    <source>
        <dbReference type="Proteomes" id="UP000605970"/>
    </source>
</evidence>